<proteinExistence type="predicted"/>
<protein>
    <submittedName>
        <fullName evidence="1">Uncharacterized protein</fullName>
    </submittedName>
</protein>
<accession>A0A182FYT6</accession>
<evidence type="ECO:0000313" key="1">
    <source>
        <dbReference type="EnsemblMetazoa" id="AALB014767-PA"/>
    </source>
</evidence>
<reference evidence="1" key="2">
    <citation type="submission" date="2022-08" db="UniProtKB">
        <authorList>
            <consortium name="EnsemblMetazoa"/>
        </authorList>
    </citation>
    <scope>IDENTIFICATION</scope>
    <source>
        <strain evidence="1">STECLA/ALBI9_A</strain>
    </source>
</reference>
<dbReference type="AlphaFoldDB" id="A0A182FYT6"/>
<sequence>AVKQQDKRTLVRTVRCVPAGFGGFAASESGARCVHNSASSVCICVSASERVREEADANRRT</sequence>
<reference evidence="1 2" key="1">
    <citation type="journal article" date="2017" name="G3 (Bethesda)">
        <title>The Physical Genome Mapping of Anopheles albimanus Corrected Scaffold Misassemblies and Identified Interarm Rearrangements in Genus Anopheles.</title>
        <authorList>
            <person name="Artemov G.N."/>
            <person name="Peery A.N."/>
            <person name="Jiang X."/>
            <person name="Tu Z."/>
            <person name="Stegniy V.N."/>
            <person name="Sharakhova M.V."/>
            <person name="Sharakhov I.V."/>
        </authorList>
    </citation>
    <scope>NUCLEOTIDE SEQUENCE [LARGE SCALE GENOMIC DNA]</scope>
    <source>
        <strain evidence="1 2">ALBI9_A</strain>
    </source>
</reference>
<evidence type="ECO:0000313" key="2">
    <source>
        <dbReference type="Proteomes" id="UP000069272"/>
    </source>
</evidence>
<dbReference type="Proteomes" id="UP000069272">
    <property type="component" value="Chromosome 2R"/>
</dbReference>
<dbReference type="VEuPathDB" id="VectorBase:AALB014767"/>
<keyword evidence="2" id="KW-1185">Reference proteome</keyword>
<organism evidence="1 2">
    <name type="scientific">Anopheles albimanus</name>
    <name type="common">New world malaria mosquito</name>
    <dbReference type="NCBI Taxonomy" id="7167"/>
    <lineage>
        <taxon>Eukaryota</taxon>
        <taxon>Metazoa</taxon>
        <taxon>Ecdysozoa</taxon>
        <taxon>Arthropoda</taxon>
        <taxon>Hexapoda</taxon>
        <taxon>Insecta</taxon>
        <taxon>Pterygota</taxon>
        <taxon>Neoptera</taxon>
        <taxon>Endopterygota</taxon>
        <taxon>Diptera</taxon>
        <taxon>Nematocera</taxon>
        <taxon>Culicoidea</taxon>
        <taxon>Culicidae</taxon>
        <taxon>Anophelinae</taxon>
        <taxon>Anopheles</taxon>
    </lineage>
</organism>
<dbReference type="EnsemblMetazoa" id="AALB014767-RA">
    <property type="protein sequence ID" value="AALB014767-PA"/>
    <property type="gene ID" value="AALB014767"/>
</dbReference>
<name>A0A182FYT6_ANOAL</name>